<dbReference type="OrthoDB" id="426045at2759"/>
<feature type="non-terminal residue" evidence="1">
    <location>
        <position position="193"/>
    </location>
</feature>
<dbReference type="EMBL" id="CAJNJA010055463">
    <property type="protein sequence ID" value="CAE7855585.1"/>
    <property type="molecule type" value="Genomic_DNA"/>
</dbReference>
<dbReference type="AlphaFoldDB" id="A0A813A9A6"/>
<comment type="caution">
    <text evidence="1">The sequence shown here is derived from an EMBL/GenBank/DDBJ whole genome shotgun (WGS) entry which is preliminary data.</text>
</comment>
<evidence type="ECO:0000313" key="2">
    <source>
        <dbReference type="Proteomes" id="UP000601435"/>
    </source>
</evidence>
<evidence type="ECO:0000313" key="1">
    <source>
        <dbReference type="EMBL" id="CAE7855585.1"/>
    </source>
</evidence>
<protein>
    <submittedName>
        <fullName evidence="1">Uncharacterized protein</fullName>
    </submittedName>
</protein>
<name>A0A813A9A6_9DINO</name>
<dbReference type="Proteomes" id="UP000601435">
    <property type="component" value="Unassembled WGS sequence"/>
</dbReference>
<organism evidence="1 2">
    <name type="scientific">Symbiodinium necroappetens</name>
    <dbReference type="NCBI Taxonomy" id="1628268"/>
    <lineage>
        <taxon>Eukaryota</taxon>
        <taxon>Sar</taxon>
        <taxon>Alveolata</taxon>
        <taxon>Dinophyceae</taxon>
        <taxon>Suessiales</taxon>
        <taxon>Symbiodiniaceae</taxon>
        <taxon>Symbiodinium</taxon>
    </lineage>
</organism>
<reference evidence="1" key="1">
    <citation type="submission" date="2021-02" db="EMBL/GenBank/DDBJ databases">
        <authorList>
            <person name="Dougan E. K."/>
            <person name="Rhodes N."/>
            <person name="Thang M."/>
            <person name="Chan C."/>
        </authorList>
    </citation>
    <scope>NUCLEOTIDE SEQUENCE</scope>
</reference>
<accession>A0A813A9A6</accession>
<keyword evidence="2" id="KW-1185">Reference proteome</keyword>
<proteinExistence type="predicted"/>
<sequence length="193" mass="21891">VFQSIMEEDTEADNLLNRMARLTLRRRLRCPYSLLWHDFFEKAMNLTEVGGRQESGHDPWQRMREICRVDGQDMARWFGPDACQAYGHDAILLAALETSLKLEAHDVDMLLEVVFIYARKSVQGMLVGPDVHMAIRKLWPILPHLAKLGSLGLMTTMLAALRSEDPTDGFLESIADAAVNAVSSDRFRPTDMM</sequence>
<gene>
    <name evidence="1" type="ORF">SNEC2469_LOCUS26833</name>
</gene>
<feature type="non-terminal residue" evidence="1">
    <location>
        <position position="1"/>
    </location>
</feature>